<protein>
    <submittedName>
        <fullName evidence="2">Uncharacterized protein</fullName>
    </submittedName>
</protein>
<keyword evidence="1" id="KW-0812">Transmembrane</keyword>
<evidence type="ECO:0000256" key="1">
    <source>
        <dbReference type="SAM" id="Phobius"/>
    </source>
</evidence>
<feature type="transmembrane region" description="Helical" evidence="1">
    <location>
        <begin position="180"/>
        <end position="201"/>
    </location>
</feature>
<name>A0A0G1FF78_9BACT</name>
<dbReference type="AlphaFoldDB" id="A0A0G1FF78"/>
<accession>A0A0G1FF78</accession>
<proteinExistence type="predicted"/>
<evidence type="ECO:0000313" key="3">
    <source>
        <dbReference type="Proteomes" id="UP000033980"/>
    </source>
</evidence>
<sequence length="207" mass="22222">MKKFLFGSLVSTLLFVIVLFFPKGASANEGIINLRGAGTFGSCFAASVFVDGTYKILMTCRDLRIALTSEKNIYVAWVEDDAAKQKRLGEIVNGKMSTLTDIKFVRIFITAETSGYGNKPSEDVLLTGFVEPINFGPGIASTPILTPTPIPSRSETVLTPKVTKTTEPGNSGLGSALSTVFKIALLGFGVLLLVVGVFSFLSRRRSL</sequence>
<keyword evidence="1" id="KW-1133">Transmembrane helix</keyword>
<evidence type="ECO:0000313" key="2">
    <source>
        <dbReference type="EMBL" id="KKS93776.1"/>
    </source>
</evidence>
<organism evidence="2 3">
    <name type="scientific">Candidatus Collierbacteria bacterium GW2011_GWC2_43_12</name>
    <dbReference type="NCBI Taxonomy" id="1618390"/>
    <lineage>
        <taxon>Bacteria</taxon>
        <taxon>Candidatus Collieribacteriota</taxon>
    </lineage>
</organism>
<keyword evidence="1" id="KW-0472">Membrane</keyword>
<comment type="caution">
    <text evidence="2">The sequence shown here is derived from an EMBL/GenBank/DDBJ whole genome shotgun (WGS) entry which is preliminary data.</text>
</comment>
<reference evidence="2 3" key="1">
    <citation type="journal article" date="2015" name="Nature">
        <title>rRNA introns, odd ribosomes, and small enigmatic genomes across a large radiation of phyla.</title>
        <authorList>
            <person name="Brown C.T."/>
            <person name="Hug L.A."/>
            <person name="Thomas B.C."/>
            <person name="Sharon I."/>
            <person name="Castelle C.J."/>
            <person name="Singh A."/>
            <person name="Wilkins M.J."/>
            <person name="Williams K.H."/>
            <person name="Banfield J.F."/>
        </authorList>
    </citation>
    <scope>NUCLEOTIDE SEQUENCE [LARGE SCALE GENOMIC DNA]</scope>
</reference>
<dbReference type="EMBL" id="LCFK01000017">
    <property type="protein sequence ID" value="KKS93776.1"/>
    <property type="molecule type" value="Genomic_DNA"/>
</dbReference>
<dbReference type="Proteomes" id="UP000033980">
    <property type="component" value="Unassembled WGS sequence"/>
</dbReference>
<gene>
    <name evidence="2" type="ORF">UV68_C0017G0014</name>
</gene>